<dbReference type="SUPFAM" id="SSF53850">
    <property type="entry name" value="Periplasmic binding protein-like II"/>
    <property type="match status" value="1"/>
</dbReference>
<evidence type="ECO:0000256" key="2">
    <source>
        <dbReference type="ARBA" id="ARBA00023015"/>
    </source>
</evidence>
<dbReference type="FunFam" id="1.10.10.10:FF:000001">
    <property type="entry name" value="LysR family transcriptional regulator"/>
    <property type="match status" value="1"/>
</dbReference>
<evidence type="ECO:0000256" key="4">
    <source>
        <dbReference type="ARBA" id="ARBA00023163"/>
    </source>
</evidence>
<evidence type="ECO:0000256" key="5">
    <source>
        <dbReference type="SAM" id="MobiDB-lite"/>
    </source>
</evidence>
<dbReference type="SUPFAM" id="SSF46785">
    <property type="entry name" value="Winged helix' DNA-binding domain"/>
    <property type="match status" value="1"/>
</dbReference>
<gene>
    <name evidence="7" type="primary">pgrR_1</name>
    <name evidence="7" type="ORF">PCO31010_00967</name>
</gene>
<accession>A0A5E4SR67</accession>
<dbReference type="InterPro" id="IPR036388">
    <property type="entry name" value="WH-like_DNA-bd_sf"/>
</dbReference>
<evidence type="ECO:0000256" key="1">
    <source>
        <dbReference type="ARBA" id="ARBA00009437"/>
    </source>
</evidence>
<dbReference type="InterPro" id="IPR005119">
    <property type="entry name" value="LysR_subst-bd"/>
</dbReference>
<dbReference type="GO" id="GO:0003700">
    <property type="term" value="F:DNA-binding transcription factor activity"/>
    <property type="evidence" value="ECO:0007669"/>
    <property type="project" value="InterPro"/>
</dbReference>
<dbReference type="RefSeq" id="WP_150663178.1">
    <property type="nucleotide sequence ID" value="NZ_CABPSA010000001.1"/>
</dbReference>
<evidence type="ECO:0000313" key="7">
    <source>
        <dbReference type="EMBL" id="VVD77611.1"/>
    </source>
</evidence>
<name>A0A5E4SR67_9BURK</name>
<evidence type="ECO:0000259" key="6">
    <source>
        <dbReference type="PROSITE" id="PS50931"/>
    </source>
</evidence>
<dbReference type="Pfam" id="PF03466">
    <property type="entry name" value="LysR_substrate"/>
    <property type="match status" value="1"/>
</dbReference>
<dbReference type="InterPro" id="IPR058163">
    <property type="entry name" value="LysR-type_TF_proteobact-type"/>
</dbReference>
<feature type="domain" description="HTH lysR-type" evidence="6">
    <location>
        <begin position="1"/>
        <end position="59"/>
    </location>
</feature>
<keyword evidence="4" id="KW-0804">Transcription</keyword>
<feature type="region of interest" description="Disordered" evidence="5">
    <location>
        <begin position="308"/>
        <end position="359"/>
    </location>
</feature>
<dbReference type="PROSITE" id="PS50931">
    <property type="entry name" value="HTH_LYSR"/>
    <property type="match status" value="1"/>
</dbReference>
<dbReference type="CDD" id="cd08472">
    <property type="entry name" value="PBP2_CrgA_like_3"/>
    <property type="match status" value="1"/>
</dbReference>
<proteinExistence type="inferred from homology"/>
<dbReference type="FunFam" id="3.40.190.290:FF:000001">
    <property type="entry name" value="Transcriptional regulator, LysR family"/>
    <property type="match status" value="1"/>
</dbReference>
<dbReference type="Gene3D" id="3.40.190.290">
    <property type="match status" value="1"/>
</dbReference>
<evidence type="ECO:0000313" key="8">
    <source>
        <dbReference type="Proteomes" id="UP000343335"/>
    </source>
</evidence>
<dbReference type="AlphaFoldDB" id="A0A5E4SR67"/>
<dbReference type="Gene3D" id="1.10.10.10">
    <property type="entry name" value="Winged helix-like DNA-binding domain superfamily/Winged helix DNA-binding domain"/>
    <property type="match status" value="1"/>
</dbReference>
<keyword evidence="3" id="KW-0238">DNA-binding</keyword>
<dbReference type="PANTHER" id="PTHR30537:SF72">
    <property type="entry name" value="LYSR FAMILY TRANSCRIPTIONAL REGULATOR"/>
    <property type="match status" value="1"/>
</dbReference>
<evidence type="ECO:0000256" key="3">
    <source>
        <dbReference type="ARBA" id="ARBA00023125"/>
    </source>
</evidence>
<keyword evidence="2" id="KW-0805">Transcription regulation</keyword>
<reference evidence="7 8" key="1">
    <citation type="submission" date="2019-08" db="EMBL/GenBank/DDBJ databases">
        <authorList>
            <person name="Peeters C."/>
        </authorList>
    </citation>
    <scope>NUCLEOTIDE SEQUENCE [LARGE SCALE GENOMIC DNA]</scope>
    <source>
        <strain evidence="7 8">LMG 31010</strain>
    </source>
</reference>
<organism evidence="7 8">
    <name type="scientific">Pandoraea commovens</name>
    <dbReference type="NCBI Taxonomy" id="2508289"/>
    <lineage>
        <taxon>Bacteria</taxon>
        <taxon>Pseudomonadati</taxon>
        <taxon>Pseudomonadota</taxon>
        <taxon>Betaproteobacteria</taxon>
        <taxon>Burkholderiales</taxon>
        <taxon>Burkholderiaceae</taxon>
        <taxon>Pandoraea</taxon>
    </lineage>
</organism>
<dbReference type="EMBL" id="CABPSA010000001">
    <property type="protein sequence ID" value="VVD77611.1"/>
    <property type="molecule type" value="Genomic_DNA"/>
</dbReference>
<protein>
    <submittedName>
        <fullName evidence="7">HTH-type transcriptional regulator PgrR</fullName>
    </submittedName>
</protein>
<dbReference type="InterPro" id="IPR000847">
    <property type="entry name" value="LysR_HTH_N"/>
</dbReference>
<dbReference type="Pfam" id="PF00126">
    <property type="entry name" value="HTH_1"/>
    <property type="match status" value="1"/>
</dbReference>
<dbReference type="InterPro" id="IPR036390">
    <property type="entry name" value="WH_DNA-bd_sf"/>
</dbReference>
<dbReference type="Proteomes" id="UP000343335">
    <property type="component" value="Unassembled WGS sequence"/>
</dbReference>
<dbReference type="OrthoDB" id="9076738at2"/>
<dbReference type="PANTHER" id="PTHR30537">
    <property type="entry name" value="HTH-TYPE TRANSCRIPTIONAL REGULATOR"/>
    <property type="match status" value="1"/>
</dbReference>
<sequence length="359" mass="39383">MDKLQAMLVFTKVVETKSFAGAADSLSMNRSSVTTMIQQLEAYLKVGLLNRTTRRISVTPDGASYYERCVRVLAEIEETESSFSAISIPRGRLTVDVPGTLGRLLLVPALDEFHRRYPDIDLMLGVGDRHVDLVQDSIDCAIRIGQLQDSTLVARRIGAAAFVTVASPGYLKAYGTPSTVDDLGRHVAVNYFSNGRILQMDFLVDGQAIETRLPSHLAANDGDAYLQCGLRGLGLIQVPRFLAQSHIDAGDLVEVLPAFRPVPLPVSVVYPQNRHLSPKVRAFAEWVTELANKCPLLSSDNIHPSELAPSKAKRVTSIMRRSAVPDSNGVNDPDDELPELRNDGSHSVRFGNSELSYRE</sequence>
<dbReference type="GO" id="GO:0043565">
    <property type="term" value="F:sequence-specific DNA binding"/>
    <property type="evidence" value="ECO:0007669"/>
    <property type="project" value="TreeGrafter"/>
</dbReference>
<dbReference type="GO" id="GO:0006351">
    <property type="term" value="P:DNA-templated transcription"/>
    <property type="evidence" value="ECO:0007669"/>
    <property type="project" value="TreeGrafter"/>
</dbReference>
<comment type="similarity">
    <text evidence="1">Belongs to the LysR transcriptional regulatory family.</text>
</comment>